<dbReference type="Pfam" id="PF06083">
    <property type="entry name" value="IL17"/>
    <property type="match status" value="1"/>
</dbReference>
<dbReference type="GO" id="GO:0005125">
    <property type="term" value="F:cytokine activity"/>
    <property type="evidence" value="ECO:0007669"/>
    <property type="project" value="UniProtKB-KW"/>
</dbReference>
<dbReference type="SUPFAM" id="SSF57501">
    <property type="entry name" value="Cystine-knot cytokines"/>
    <property type="match status" value="1"/>
</dbReference>
<sequence length="151" mass="17214">MDNQWRPSMFCLVSLVLTLGVTIQGLEKECYSTSDTKFPFMVRAILNITSQSEPVAADVRKGSLSPWDISYDVDNHRYPSTIVEARCQHDRCVDKEGSVDHSGNSVPIRHEILVLQWKMKRCNPVFKLMKKMVTVGCICVQPNNKFISYTN</sequence>
<organism evidence="7 8">
    <name type="scientific">Leptobrachium leishanense</name>
    <name type="common">Leishan spiny toad</name>
    <dbReference type="NCBI Taxonomy" id="445787"/>
    <lineage>
        <taxon>Eukaryota</taxon>
        <taxon>Metazoa</taxon>
        <taxon>Chordata</taxon>
        <taxon>Craniata</taxon>
        <taxon>Vertebrata</taxon>
        <taxon>Euteleostomi</taxon>
        <taxon>Amphibia</taxon>
        <taxon>Batrachia</taxon>
        <taxon>Anura</taxon>
        <taxon>Pelobatoidea</taxon>
        <taxon>Megophryidae</taxon>
        <taxon>Leptobrachium</taxon>
    </lineage>
</organism>
<dbReference type="InterPro" id="IPR020440">
    <property type="entry name" value="IL-17_chr"/>
</dbReference>
<keyword evidence="4" id="KW-0964">Secreted</keyword>
<comment type="similarity">
    <text evidence="2">Belongs to the IL-17 family.</text>
</comment>
<dbReference type="PRINTS" id="PR01932">
    <property type="entry name" value="INTRLEUKIN17"/>
</dbReference>
<dbReference type="Ensembl" id="ENSLLET00000016450.1">
    <property type="protein sequence ID" value="ENSLLEP00000015842.1"/>
    <property type="gene ID" value="ENSLLEG00000010078.1"/>
</dbReference>
<evidence type="ECO:0000256" key="1">
    <source>
        <dbReference type="ARBA" id="ARBA00004613"/>
    </source>
</evidence>
<dbReference type="Gene3D" id="2.10.90.10">
    <property type="entry name" value="Cystine-knot cytokines"/>
    <property type="match status" value="1"/>
</dbReference>
<dbReference type="GeneTree" id="ENSGT00940000156618"/>
<feature type="signal peptide" evidence="6">
    <location>
        <begin position="1"/>
        <end position="20"/>
    </location>
</feature>
<dbReference type="GO" id="GO:0006954">
    <property type="term" value="P:inflammatory response"/>
    <property type="evidence" value="ECO:0007669"/>
    <property type="project" value="InterPro"/>
</dbReference>
<evidence type="ECO:0000313" key="7">
    <source>
        <dbReference type="Ensembl" id="ENSLLEP00000015842.1"/>
    </source>
</evidence>
<evidence type="ECO:0000256" key="3">
    <source>
        <dbReference type="ARBA" id="ARBA00022514"/>
    </source>
</evidence>
<keyword evidence="5 6" id="KW-0732">Signal</keyword>
<dbReference type="Proteomes" id="UP000694569">
    <property type="component" value="Unplaced"/>
</dbReference>
<protein>
    <submittedName>
        <fullName evidence="7">Uncharacterized protein</fullName>
    </submittedName>
</protein>
<evidence type="ECO:0000313" key="8">
    <source>
        <dbReference type="Proteomes" id="UP000694569"/>
    </source>
</evidence>
<proteinExistence type="inferred from homology"/>
<dbReference type="InterPro" id="IPR010345">
    <property type="entry name" value="IL-17_fam"/>
</dbReference>
<reference evidence="7" key="1">
    <citation type="submission" date="2025-08" db="UniProtKB">
        <authorList>
            <consortium name="Ensembl"/>
        </authorList>
    </citation>
    <scope>IDENTIFICATION</scope>
</reference>
<name>A0A8C5MLM1_9ANUR</name>
<evidence type="ECO:0000256" key="6">
    <source>
        <dbReference type="SAM" id="SignalP"/>
    </source>
</evidence>
<evidence type="ECO:0000256" key="4">
    <source>
        <dbReference type="ARBA" id="ARBA00022525"/>
    </source>
</evidence>
<keyword evidence="8" id="KW-1185">Reference proteome</keyword>
<comment type="subcellular location">
    <subcellularLocation>
        <location evidence="1">Secreted</location>
    </subcellularLocation>
</comment>
<accession>A0A8C5MLM1</accession>
<dbReference type="AlphaFoldDB" id="A0A8C5MLM1"/>
<feature type="chain" id="PRO_5034192983" evidence="6">
    <location>
        <begin position="21"/>
        <end position="151"/>
    </location>
</feature>
<keyword evidence="3" id="KW-0202">Cytokine</keyword>
<dbReference type="GO" id="GO:0005615">
    <property type="term" value="C:extracellular space"/>
    <property type="evidence" value="ECO:0007669"/>
    <property type="project" value="UniProtKB-KW"/>
</dbReference>
<evidence type="ECO:0000256" key="5">
    <source>
        <dbReference type="ARBA" id="ARBA00022729"/>
    </source>
</evidence>
<reference evidence="7" key="2">
    <citation type="submission" date="2025-09" db="UniProtKB">
        <authorList>
            <consortium name="Ensembl"/>
        </authorList>
    </citation>
    <scope>IDENTIFICATION</scope>
</reference>
<dbReference type="OrthoDB" id="6093351at2759"/>
<evidence type="ECO:0000256" key="2">
    <source>
        <dbReference type="ARBA" id="ARBA00007236"/>
    </source>
</evidence>
<dbReference type="InterPro" id="IPR029034">
    <property type="entry name" value="Cystine-knot_cytokine"/>
</dbReference>